<comment type="caution">
    <text evidence="2">The sequence shown here is derived from an EMBL/GenBank/DDBJ whole genome shotgun (WGS) entry which is preliminary data.</text>
</comment>
<dbReference type="STRING" id="1121015.GCA_000420545_02201"/>
<dbReference type="Gene3D" id="3.10.450.50">
    <property type="match status" value="1"/>
</dbReference>
<dbReference type="AlphaFoldDB" id="A0A091BF32"/>
<protein>
    <recommendedName>
        <fullName evidence="1">SnoaL-like domain-containing protein</fullName>
    </recommendedName>
</protein>
<evidence type="ECO:0000313" key="2">
    <source>
        <dbReference type="EMBL" id="KFN42960.1"/>
    </source>
</evidence>
<keyword evidence="3" id="KW-1185">Reference proteome</keyword>
<reference evidence="2 3" key="1">
    <citation type="submission" date="2013-09" db="EMBL/GenBank/DDBJ databases">
        <title>Genome sequencing of Arenimonas oryziterrae.</title>
        <authorList>
            <person name="Chen F."/>
            <person name="Wang G."/>
        </authorList>
    </citation>
    <scope>NUCLEOTIDE SEQUENCE [LARGE SCALE GENOMIC DNA]</scope>
    <source>
        <strain evidence="2 3">YC6267</strain>
    </source>
</reference>
<sequence>MMMPADKPVLDIAPAAADATKVVESFLAALSAGNLPAAEALLDANVTILENGDAERSRAEYMGGHAKGDAAFLKNVHQQLKRRTAQADGNTAWVLSESVMHLTKDGKMTMLLNTETMLLRKSSQGWRIVHIHWSSRAMKPAQSN</sequence>
<feature type="domain" description="SnoaL-like" evidence="1">
    <location>
        <begin position="22"/>
        <end position="135"/>
    </location>
</feature>
<evidence type="ECO:0000259" key="1">
    <source>
        <dbReference type="Pfam" id="PF13474"/>
    </source>
</evidence>
<evidence type="ECO:0000313" key="3">
    <source>
        <dbReference type="Proteomes" id="UP000029385"/>
    </source>
</evidence>
<gene>
    <name evidence="2" type="ORF">N789_12615</name>
</gene>
<dbReference type="SUPFAM" id="SSF54427">
    <property type="entry name" value="NTF2-like"/>
    <property type="match status" value="1"/>
</dbReference>
<name>A0A091BF32_9GAMM</name>
<dbReference type="EMBL" id="AVCI01000007">
    <property type="protein sequence ID" value="KFN42960.1"/>
    <property type="molecule type" value="Genomic_DNA"/>
</dbReference>
<dbReference type="Proteomes" id="UP000029385">
    <property type="component" value="Unassembled WGS sequence"/>
</dbReference>
<dbReference type="PATRIC" id="fig|1121015.4.peg.1992"/>
<organism evidence="2 3">
    <name type="scientific">Arenimonas oryziterrae DSM 21050 = YC6267</name>
    <dbReference type="NCBI Taxonomy" id="1121015"/>
    <lineage>
        <taxon>Bacteria</taxon>
        <taxon>Pseudomonadati</taxon>
        <taxon>Pseudomonadota</taxon>
        <taxon>Gammaproteobacteria</taxon>
        <taxon>Lysobacterales</taxon>
        <taxon>Lysobacteraceae</taxon>
        <taxon>Arenimonas</taxon>
    </lineage>
</organism>
<dbReference type="InterPro" id="IPR037401">
    <property type="entry name" value="SnoaL-like"/>
</dbReference>
<dbReference type="InterPro" id="IPR032710">
    <property type="entry name" value="NTF2-like_dom_sf"/>
</dbReference>
<dbReference type="eggNOG" id="COG4319">
    <property type="taxonomic scope" value="Bacteria"/>
</dbReference>
<proteinExistence type="predicted"/>
<dbReference type="Pfam" id="PF13474">
    <property type="entry name" value="SnoaL_3"/>
    <property type="match status" value="1"/>
</dbReference>
<accession>A0A091BF32</accession>